<dbReference type="GO" id="GO:0035539">
    <property type="term" value="F:8-oxo-7,8-dihydrodeoxyguanosine triphosphate pyrophosphatase activity"/>
    <property type="evidence" value="ECO:0007669"/>
    <property type="project" value="TreeGrafter"/>
</dbReference>
<evidence type="ECO:0000313" key="2">
    <source>
        <dbReference type="EMBL" id="KAK4399898.1"/>
    </source>
</evidence>
<name>A0AAE1WV84_9LAMI</name>
<evidence type="ECO:0000313" key="3">
    <source>
        <dbReference type="Proteomes" id="UP001289374"/>
    </source>
</evidence>
<dbReference type="SUPFAM" id="SSF55811">
    <property type="entry name" value="Nudix"/>
    <property type="match status" value="1"/>
</dbReference>
<dbReference type="PANTHER" id="PTHR16099:SF5">
    <property type="entry name" value="NUCLEOTIDE TRIPHOSPHATE DIPHOSPHATASE NUDT15"/>
    <property type="match status" value="1"/>
</dbReference>
<dbReference type="Gene3D" id="3.90.79.10">
    <property type="entry name" value="Nucleoside Triphosphate Pyrophosphohydrolase"/>
    <property type="match status" value="1"/>
</dbReference>
<dbReference type="Proteomes" id="UP001289374">
    <property type="component" value="Unassembled WGS sequence"/>
</dbReference>
<reference evidence="2" key="2">
    <citation type="journal article" date="2024" name="Plant">
        <title>Genomic evolution and insights into agronomic trait innovations of Sesamum species.</title>
        <authorList>
            <person name="Miao H."/>
            <person name="Wang L."/>
            <person name="Qu L."/>
            <person name="Liu H."/>
            <person name="Sun Y."/>
            <person name="Le M."/>
            <person name="Wang Q."/>
            <person name="Wei S."/>
            <person name="Zheng Y."/>
            <person name="Lin W."/>
            <person name="Duan Y."/>
            <person name="Cao H."/>
            <person name="Xiong S."/>
            <person name="Wang X."/>
            <person name="Wei L."/>
            <person name="Li C."/>
            <person name="Ma Q."/>
            <person name="Ju M."/>
            <person name="Zhao R."/>
            <person name="Li G."/>
            <person name="Mu C."/>
            <person name="Tian Q."/>
            <person name="Mei H."/>
            <person name="Zhang T."/>
            <person name="Gao T."/>
            <person name="Zhang H."/>
        </authorList>
    </citation>
    <scope>NUCLEOTIDE SEQUENCE</scope>
    <source>
        <strain evidence="2">K16</strain>
    </source>
</reference>
<feature type="domain" description="Nudix hydrolase" evidence="1">
    <location>
        <begin position="7"/>
        <end position="166"/>
    </location>
</feature>
<dbReference type="InterPro" id="IPR000086">
    <property type="entry name" value="NUDIX_hydrolase_dom"/>
</dbReference>
<proteinExistence type="predicted"/>
<dbReference type="PANTHER" id="PTHR16099">
    <property type="entry name" value="8-OXO-DGTP DIPHOSPHATES NUDT15"/>
    <property type="match status" value="1"/>
</dbReference>
<dbReference type="Pfam" id="PF00293">
    <property type="entry name" value="NUDIX"/>
    <property type="match status" value="1"/>
</dbReference>
<dbReference type="InterPro" id="IPR015797">
    <property type="entry name" value="NUDIX_hydrolase-like_dom_sf"/>
</dbReference>
<dbReference type="EMBL" id="JACGWL010000006">
    <property type="protein sequence ID" value="KAK4399898.1"/>
    <property type="molecule type" value="Genomic_DNA"/>
</dbReference>
<reference evidence="2" key="1">
    <citation type="submission" date="2020-06" db="EMBL/GenBank/DDBJ databases">
        <authorList>
            <person name="Li T."/>
            <person name="Hu X."/>
            <person name="Zhang T."/>
            <person name="Song X."/>
            <person name="Zhang H."/>
            <person name="Dai N."/>
            <person name="Sheng W."/>
            <person name="Hou X."/>
            <person name="Wei L."/>
        </authorList>
    </citation>
    <scope>NUCLEOTIDE SEQUENCE</scope>
    <source>
        <strain evidence="2">K16</strain>
        <tissue evidence="2">Leaf</tissue>
    </source>
</reference>
<accession>A0AAE1WV84</accession>
<dbReference type="GO" id="GO:0006203">
    <property type="term" value="P:dGTP catabolic process"/>
    <property type="evidence" value="ECO:0007669"/>
    <property type="project" value="TreeGrafter"/>
</dbReference>
<dbReference type="GO" id="GO:0005829">
    <property type="term" value="C:cytosol"/>
    <property type="evidence" value="ECO:0007669"/>
    <property type="project" value="TreeGrafter"/>
</dbReference>
<organism evidence="2 3">
    <name type="scientific">Sesamum angolense</name>
    <dbReference type="NCBI Taxonomy" id="2727404"/>
    <lineage>
        <taxon>Eukaryota</taxon>
        <taxon>Viridiplantae</taxon>
        <taxon>Streptophyta</taxon>
        <taxon>Embryophyta</taxon>
        <taxon>Tracheophyta</taxon>
        <taxon>Spermatophyta</taxon>
        <taxon>Magnoliopsida</taxon>
        <taxon>eudicotyledons</taxon>
        <taxon>Gunneridae</taxon>
        <taxon>Pentapetalae</taxon>
        <taxon>asterids</taxon>
        <taxon>lamiids</taxon>
        <taxon>Lamiales</taxon>
        <taxon>Pedaliaceae</taxon>
        <taxon>Sesamum</taxon>
    </lineage>
</organism>
<dbReference type="AlphaFoldDB" id="A0AAE1WV84"/>
<dbReference type="PROSITE" id="PS51462">
    <property type="entry name" value="NUDIX"/>
    <property type="match status" value="1"/>
</dbReference>
<keyword evidence="2" id="KW-0378">Hydrolase</keyword>
<comment type="caution">
    <text evidence="2">The sequence shown here is derived from an EMBL/GenBank/DDBJ whole genome shotgun (WGS) entry which is preliminary data.</text>
</comment>
<keyword evidence="3" id="KW-1185">Reference proteome</keyword>
<protein>
    <submittedName>
        <fullName evidence="2">Nudix hydrolase 1</fullName>
    </submittedName>
</protein>
<dbReference type="CDD" id="cd04678">
    <property type="entry name" value="NUDIX_MTH2_Nudt15"/>
    <property type="match status" value="1"/>
</dbReference>
<sequence length="170" mass="18963">MSSPQPKPRVGVGVFLLKGNKLLLGRRRTAVGRGTFALPGGHLEFGQRSLFFFSDDDSDTAHFHSLELKRRNWESFEACAAREVKEETGLDITGIEFMMVTNNVVSEPKPVQLIAVLMRAALADSDQAPINLEPEKCDGWDWYDWNDLPQPLFGPLETAIGRGLNPFMSN</sequence>
<evidence type="ECO:0000259" key="1">
    <source>
        <dbReference type="PROSITE" id="PS51462"/>
    </source>
</evidence>
<gene>
    <name evidence="2" type="ORF">Sango_1095900</name>
</gene>